<evidence type="ECO:0000256" key="3">
    <source>
        <dbReference type="ARBA" id="ARBA00022630"/>
    </source>
</evidence>
<feature type="transmembrane region" description="Helical" evidence="9">
    <location>
        <begin position="177"/>
        <end position="196"/>
    </location>
</feature>
<reference evidence="10 11" key="1">
    <citation type="submission" date="2020-04" db="EMBL/GenBank/DDBJ databases">
        <title>Metagenomic profiling of ammonia- and methane-oxidizing microorganisms in a Dutch drinking water treatment plant.</title>
        <authorList>
            <person name="Poghosyan L."/>
            <person name="Leucker S."/>
        </authorList>
    </citation>
    <scope>NUCLEOTIDE SEQUENCE [LARGE SCALE GENOMIC DNA]</scope>
    <source>
        <strain evidence="10">S-RSF-IL-03</strain>
    </source>
</reference>
<keyword evidence="6" id="KW-1278">Translocase</keyword>
<evidence type="ECO:0000256" key="9">
    <source>
        <dbReference type="SAM" id="Phobius"/>
    </source>
</evidence>
<evidence type="ECO:0008006" key="12">
    <source>
        <dbReference type="Google" id="ProtNLM"/>
    </source>
</evidence>
<dbReference type="InterPro" id="IPR004338">
    <property type="entry name" value="NqrB/RnfD"/>
</dbReference>
<dbReference type="Proteomes" id="UP000580839">
    <property type="component" value="Unassembled WGS sequence"/>
</dbReference>
<accession>A0A849SI91</accession>
<proteinExistence type="predicted"/>
<feature type="transmembrane region" description="Helical" evidence="9">
    <location>
        <begin position="202"/>
        <end position="220"/>
    </location>
</feature>
<evidence type="ECO:0000313" key="10">
    <source>
        <dbReference type="EMBL" id="NOT33293.1"/>
    </source>
</evidence>
<evidence type="ECO:0000256" key="6">
    <source>
        <dbReference type="ARBA" id="ARBA00022967"/>
    </source>
</evidence>
<evidence type="ECO:0000256" key="4">
    <source>
        <dbReference type="ARBA" id="ARBA00022643"/>
    </source>
</evidence>
<gene>
    <name evidence="10" type="ORF">HOP12_03890</name>
</gene>
<feature type="transmembrane region" description="Helical" evidence="9">
    <location>
        <begin position="119"/>
        <end position="139"/>
    </location>
</feature>
<feature type="transmembrane region" description="Helical" evidence="9">
    <location>
        <begin position="94"/>
        <end position="112"/>
    </location>
</feature>
<dbReference type="Pfam" id="PF03116">
    <property type="entry name" value="NQR2_RnfD_RnfE"/>
    <property type="match status" value="1"/>
</dbReference>
<dbReference type="PANTHER" id="PTHR30578:SF0">
    <property type="entry name" value="ION-TRANSLOCATING OXIDOREDUCTASE COMPLEX SUBUNIT D"/>
    <property type="match status" value="1"/>
</dbReference>
<dbReference type="GO" id="GO:0055085">
    <property type="term" value="P:transmembrane transport"/>
    <property type="evidence" value="ECO:0007669"/>
    <property type="project" value="InterPro"/>
</dbReference>
<comment type="caution">
    <text evidence="10">The sequence shown here is derived from an EMBL/GenBank/DDBJ whole genome shotgun (WGS) entry which is preliminary data.</text>
</comment>
<evidence type="ECO:0000256" key="5">
    <source>
        <dbReference type="ARBA" id="ARBA00022692"/>
    </source>
</evidence>
<organism evidence="10 11">
    <name type="scientific">Eiseniibacteriota bacterium</name>
    <dbReference type="NCBI Taxonomy" id="2212470"/>
    <lineage>
        <taxon>Bacteria</taxon>
        <taxon>Candidatus Eiseniibacteriota</taxon>
    </lineage>
</organism>
<name>A0A849SI91_UNCEI</name>
<keyword evidence="3" id="KW-0285">Flavoprotein</keyword>
<dbReference type="AlphaFoldDB" id="A0A849SI91"/>
<keyword evidence="7 9" id="KW-1133">Transmembrane helix</keyword>
<keyword evidence="5 9" id="KW-0812">Transmembrane</keyword>
<evidence type="ECO:0000256" key="8">
    <source>
        <dbReference type="ARBA" id="ARBA00023136"/>
    </source>
</evidence>
<keyword evidence="2" id="KW-0597">Phosphoprotein</keyword>
<evidence type="ECO:0000256" key="2">
    <source>
        <dbReference type="ARBA" id="ARBA00022553"/>
    </source>
</evidence>
<feature type="transmembrane region" description="Helical" evidence="9">
    <location>
        <begin position="232"/>
        <end position="252"/>
    </location>
</feature>
<keyword evidence="4" id="KW-0288">FMN</keyword>
<sequence>MRAALLLVVERLRSGGRAFAADARHGQIAVLASLLVFGRFALDFDISLAQIAFTLGGALAFQWAATRLWRLPSFEPRSALISGLSLCLLLRTDAPWLALAAAAIAVFSKFLIRVRGKHLFNPTNLALVAMVLVTGGSWARPGAVWISPGQWGSTTVFAAVLGCAGITVAHRAARSDVAFAFLAGWLCVLFGRAAWLGQPWSVPVHQLESGALVLFTFFMISDPRTTPDARPMRIAFGLAAALLAGVIQFVLFRASGPVWALALLSPAVPLLDRLVPATRFEWTASFARTRSSHLGPLHETPAPAGSTAHDRALALARTHGRP</sequence>
<dbReference type="EMBL" id="JABFRW010000040">
    <property type="protein sequence ID" value="NOT33293.1"/>
    <property type="molecule type" value="Genomic_DNA"/>
</dbReference>
<keyword evidence="8 9" id="KW-0472">Membrane</keyword>
<evidence type="ECO:0000256" key="7">
    <source>
        <dbReference type="ARBA" id="ARBA00022989"/>
    </source>
</evidence>
<evidence type="ECO:0000313" key="11">
    <source>
        <dbReference type="Proteomes" id="UP000580839"/>
    </source>
</evidence>
<dbReference type="GO" id="GO:0005886">
    <property type="term" value="C:plasma membrane"/>
    <property type="evidence" value="ECO:0007669"/>
    <property type="project" value="TreeGrafter"/>
</dbReference>
<evidence type="ECO:0000256" key="1">
    <source>
        <dbReference type="ARBA" id="ARBA00022448"/>
    </source>
</evidence>
<protein>
    <recommendedName>
        <fullName evidence="12">Na+-transporting NADH:ubiquinone oxidoreductase, subunit NqrB</fullName>
    </recommendedName>
</protein>
<feature type="transmembrane region" description="Helical" evidence="9">
    <location>
        <begin position="151"/>
        <end position="170"/>
    </location>
</feature>
<dbReference type="PANTHER" id="PTHR30578">
    <property type="entry name" value="ELECTRON TRANSPORT COMPLEX PROTEIN RNFD"/>
    <property type="match status" value="1"/>
</dbReference>
<keyword evidence="1" id="KW-0813">Transport</keyword>